<organism evidence="3 4">
    <name type="scientific">Ferrimonas balearica (strain DSM 9799 / CCM 4581 / KCTC 23876 / PAT)</name>
    <dbReference type="NCBI Taxonomy" id="550540"/>
    <lineage>
        <taxon>Bacteria</taxon>
        <taxon>Pseudomonadati</taxon>
        <taxon>Pseudomonadota</taxon>
        <taxon>Gammaproteobacteria</taxon>
        <taxon>Alteromonadales</taxon>
        <taxon>Ferrimonadaceae</taxon>
        <taxon>Ferrimonas</taxon>
    </lineage>
</organism>
<protein>
    <submittedName>
        <fullName evidence="3">RND efflux system, outer membrane lipoprotein, NodT family</fullName>
    </submittedName>
</protein>
<dbReference type="RefSeq" id="WP_013345272.1">
    <property type="nucleotide sequence ID" value="NC_014541.1"/>
</dbReference>
<evidence type="ECO:0000313" key="4">
    <source>
        <dbReference type="Proteomes" id="UP000006683"/>
    </source>
</evidence>
<accession>E1SS11</accession>
<dbReference type="EMBL" id="CP002209">
    <property type="protein sequence ID" value="ADN75966.1"/>
    <property type="molecule type" value="Genomic_DNA"/>
</dbReference>
<evidence type="ECO:0000256" key="1">
    <source>
        <dbReference type="ARBA" id="ARBA00007613"/>
    </source>
</evidence>
<dbReference type="KEGG" id="fbl:Fbal_1763"/>
<dbReference type="GeneID" id="67181968"/>
<proteinExistence type="inferred from homology"/>
<name>E1SS11_FERBD</name>
<dbReference type="NCBIfam" id="TIGR01845">
    <property type="entry name" value="outer_NodT"/>
    <property type="match status" value="1"/>
</dbReference>
<keyword evidence="2" id="KW-0732">Signal</keyword>
<reference evidence="3 4" key="1">
    <citation type="journal article" date="2010" name="Stand. Genomic Sci.">
        <title>Complete genome sequence of Ferrimonas balearica type strain (PAT).</title>
        <authorList>
            <person name="Nolan M."/>
            <person name="Sikorski J."/>
            <person name="Davenport K."/>
            <person name="Lucas S."/>
            <person name="Glavina Del Rio T."/>
            <person name="Tice H."/>
            <person name="Cheng J."/>
            <person name="Goodwin L."/>
            <person name="Pitluck S."/>
            <person name="Liolios K."/>
            <person name="Ivanova N."/>
            <person name="Mavromatis K."/>
            <person name="Ovchinnikova G."/>
            <person name="Pati A."/>
            <person name="Chen A."/>
            <person name="Palaniappan K."/>
            <person name="Land M."/>
            <person name="Hauser L."/>
            <person name="Chang Y."/>
            <person name="Jeffries C."/>
            <person name="Tapia R."/>
            <person name="Brettin T."/>
            <person name="Detter J."/>
            <person name="Han C."/>
            <person name="Yasawong M."/>
            <person name="Rohde M."/>
            <person name="Tindall B."/>
            <person name="Goker M."/>
            <person name="Woyke T."/>
            <person name="Bristow J."/>
            <person name="Eisen J."/>
            <person name="Markowitz V."/>
            <person name="Hugenholtz P."/>
            <person name="Kyrpides N."/>
            <person name="Klenk H."/>
            <person name="Lapidus A."/>
        </authorList>
    </citation>
    <scope>NUCLEOTIDE SEQUENCE [LARGE SCALE GENOMIC DNA]</scope>
    <source>
        <strain evidence="4">DSM 9799 / CCM 4581 / KCTC 23876 / PAT</strain>
    </source>
</reference>
<keyword evidence="2" id="KW-0812">Transmembrane</keyword>
<dbReference type="InterPro" id="IPR003423">
    <property type="entry name" value="OMP_efflux"/>
</dbReference>
<keyword evidence="2 3" id="KW-0449">Lipoprotein</keyword>
<dbReference type="Gene3D" id="1.20.1600.10">
    <property type="entry name" value="Outer membrane efflux proteins (OEP)"/>
    <property type="match status" value="1"/>
</dbReference>
<dbReference type="STRING" id="550540.Fbal_1763"/>
<feature type="signal peptide" evidence="2">
    <location>
        <begin position="1"/>
        <end position="21"/>
    </location>
</feature>
<feature type="chain" id="PRO_5001438131" evidence="2">
    <location>
        <begin position="22"/>
        <end position="482"/>
    </location>
</feature>
<dbReference type="GO" id="GO:0009279">
    <property type="term" value="C:cell outer membrane"/>
    <property type="evidence" value="ECO:0007669"/>
    <property type="project" value="UniProtKB-SubCell"/>
</dbReference>
<sequence>MKRPIIAALVAAGLASGCSMAPDYETPPSPVDELWPISAGESDLGNSAIEDWRQFVLDPRLQVLIERSLENNRDLRIAIQTLRRAEALYGVQRSEKFPNIDLGAQGSNQRLGEAVTGGASTVQRQYSVDLGMTGYEIDFWGRLASLEEQALQNYLATEEARRNTHIALVSQVITAYLTLAADRALLNLARETLETQSASLSLTQQSFDNGVATGLDVAQAQVTVAIAQVDVANFTNRVAADINALAVLVGTGYDPILLPDGSREIALGPVEVGMPSAMLMQRPDIRSAEHSLMAANANIGAARATFFPNISLTATAGFLSGDLDDLFSGDARSWNFTPSLTMPIFHWGELRGNLEVAKADREIALAQYEQTIQLAFQEVADALAARRNLYDQFLAQQQLVAAYRDSYELSDLRFRQGVDNFFSVLDSQRNYYQAEQDLISLRLTQQANLVALFKAMGGGWVSTTETTASTEGDEPDEGAQTQ</sequence>
<dbReference type="eggNOG" id="COG1538">
    <property type="taxonomic scope" value="Bacteria"/>
</dbReference>
<dbReference type="PROSITE" id="PS51257">
    <property type="entry name" value="PROKAR_LIPOPROTEIN"/>
    <property type="match status" value="1"/>
</dbReference>
<dbReference type="PANTHER" id="PTHR30203:SF32">
    <property type="entry name" value="CATION EFFLUX SYSTEM PROTEIN CUSC"/>
    <property type="match status" value="1"/>
</dbReference>
<comment type="similarity">
    <text evidence="1 2">Belongs to the outer membrane factor (OMF) (TC 1.B.17) family.</text>
</comment>
<evidence type="ECO:0000256" key="2">
    <source>
        <dbReference type="RuleBase" id="RU362097"/>
    </source>
</evidence>
<dbReference type="AlphaFoldDB" id="E1SS11"/>
<dbReference type="GO" id="GO:0015562">
    <property type="term" value="F:efflux transmembrane transporter activity"/>
    <property type="evidence" value="ECO:0007669"/>
    <property type="project" value="InterPro"/>
</dbReference>
<dbReference type="Pfam" id="PF02321">
    <property type="entry name" value="OEP"/>
    <property type="match status" value="2"/>
</dbReference>
<evidence type="ECO:0000313" key="3">
    <source>
        <dbReference type="EMBL" id="ADN75966.1"/>
    </source>
</evidence>
<dbReference type="Gene3D" id="2.20.200.10">
    <property type="entry name" value="Outer membrane efflux proteins (OEP)"/>
    <property type="match status" value="1"/>
</dbReference>
<dbReference type="PANTHER" id="PTHR30203">
    <property type="entry name" value="OUTER MEMBRANE CATION EFFLUX PROTEIN"/>
    <property type="match status" value="1"/>
</dbReference>
<dbReference type="OrthoDB" id="9770517at2"/>
<gene>
    <name evidence="3" type="ordered locus">Fbal_1763</name>
</gene>
<dbReference type="SUPFAM" id="SSF56954">
    <property type="entry name" value="Outer membrane efflux proteins (OEP)"/>
    <property type="match status" value="1"/>
</dbReference>
<dbReference type="InterPro" id="IPR010131">
    <property type="entry name" value="MdtP/NodT-like"/>
</dbReference>
<keyword evidence="2" id="KW-0472">Membrane</keyword>
<comment type="subcellular location">
    <subcellularLocation>
        <location evidence="2">Cell outer membrane</location>
        <topology evidence="2">Lipid-anchor</topology>
    </subcellularLocation>
</comment>
<dbReference type="Proteomes" id="UP000006683">
    <property type="component" value="Chromosome"/>
</dbReference>
<keyword evidence="2" id="KW-1134">Transmembrane beta strand</keyword>
<dbReference type="HOGENOM" id="CLU_012817_13_3_6"/>
<keyword evidence="2" id="KW-0564">Palmitate</keyword>
<keyword evidence="4" id="KW-1185">Reference proteome</keyword>